<feature type="region of interest" description="Disordered" evidence="3">
    <location>
        <begin position="1"/>
        <end position="43"/>
    </location>
</feature>
<feature type="compositionally biased region" description="Gly residues" evidence="3">
    <location>
        <begin position="22"/>
        <end position="37"/>
    </location>
</feature>
<dbReference type="KEGG" id="pmrn:116944430"/>
<protein>
    <submittedName>
        <fullName evidence="5">Apoptosis facilitator Bcl-2-like protein 14</fullName>
    </submittedName>
</protein>
<dbReference type="SUPFAM" id="SSF56854">
    <property type="entry name" value="Bcl-2 inhibitors of programmed cell death"/>
    <property type="match status" value="1"/>
</dbReference>
<feature type="compositionally biased region" description="Polar residues" evidence="3">
    <location>
        <begin position="211"/>
        <end position="220"/>
    </location>
</feature>
<sequence>MVLVPTEAESQTQTAMEDDRGGGGGGGSNTGEPGGQGDSILSFKDETKKVLEMFLRRSLSAPEETAVGRVGGCYHSDYNHRHQRRHHRRQGNGSVVKRVQDTVDVERKDEFYEKVARQLERLANQHQLRTAQSHDVDSWVSPDGVPRPLPGTPIEGWRITPEPGPSPGEPLAHTRVERVAKPTPSPDRTLSHASAKDGSRVPRKDHKVPAGTNSGSMTSSAHRDCVEVDPDWMETHERINNAEEKKHGFKTRFKKLIRWESIKHGKKKRKKKKEEEEESADMMVTQGWSDRDEEMLRGRAHRGGVPLGEAEDEAEDEAEEEERRRSPPQPATPQLPVSGTGTVGHSGKTKWRGIGFFSMRRKSKAAVASGEPAPTSPRPSTLPLKNIFRPSKKKGQSAAQETVDIEKPEIDEKVTRQLERLANELYTAQSRHLESGGVPGHPPGTPVEERRSTLDPGPQLSGPVRIVGGASDQTIQGELRYGDRTLVQSVEDPRQSQGRTLSRALASDCGKVSKTDHKAAAGLAAAATAKETELQNETELIAELVTLLGLSGDALEKQIQQDVDLRGISYIFFCKFINAYITAETQDTTPSPEACRPVHVRAAAAAATPNKFPAADVADSSVVTPVVAQQPTPGSDASVRPPEVLQIALAMDLTKRMAGINQRAVTRIMGFGAQYLEERFSPWIMKQGGWHNILDPDSVSEFEVD</sequence>
<feature type="region of interest" description="Disordered" evidence="3">
    <location>
        <begin position="429"/>
        <end position="467"/>
    </location>
</feature>
<dbReference type="InterPro" id="IPR002475">
    <property type="entry name" value="Bcl2-like"/>
</dbReference>
<keyword evidence="1" id="KW-0597">Phosphoprotein</keyword>
<evidence type="ECO:0000256" key="2">
    <source>
        <dbReference type="ARBA" id="ARBA00022703"/>
    </source>
</evidence>
<dbReference type="InterPro" id="IPR036834">
    <property type="entry name" value="Bcl-2-like_sf"/>
</dbReference>
<evidence type="ECO:0000313" key="5">
    <source>
        <dbReference type="RefSeq" id="XP_032813926.1"/>
    </source>
</evidence>
<keyword evidence="4" id="KW-1185">Reference proteome</keyword>
<gene>
    <name evidence="5" type="primary">BCL2L14</name>
</gene>
<feature type="compositionally biased region" description="Acidic residues" evidence="3">
    <location>
        <begin position="309"/>
        <end position="320"/>
    </location>
</feature>
<dbReference type="CTD" id="79370"/>
<name>A0AAJ7T9P4_PETMA</name>
<evidence type="ECO:0000313" key="4">
    <source>
        <dbReference type="Proteomes" id="UP001318040"/>
    </source>
</evidence>
<evidence type="ECO:0000256" key="3">
    <source>
        <dbReference type="SAM" id="MobiDB-lite"/>
    </source>
</evidence>
<dbReference type="GO" id="GO:0006915">
    <property type="term" value="P:apoptotic process"/>
    <property type="evidence" value="ECO:0007669"/>
    <property type="project" value="UniProtKB-KW"/>
</dbReference>
<organism evidence="4 5">
    <name type="scientific">Petromyzon marinus</name>
    <name type="common">Sea lamprey</name>
    <dbReference type="NCBI Taxonomy" id="7757"/>
    <lineage>
        <taxon>Eukaryota</taxon>
        <taxon>Metazoa</taxon>
        <taxon>Chordata</taxon>
        <taxon>Craniata</taxon>
        <taxon>Vertebrata</taxon>
        <taxon>Cyclostomata</taxon>
        <taxon>Hyperoartia</taxon>
        <taxon>Petromyzontiformes</taxon>
        <taxon>Petromyzontidae</taxon>
        <taxon>Petromyzon</taxon>
    </lineage>
</organism>
<dbReference type="Gene3D" id="1.10.437.10">
    <property type="entry name" value="Blc2-like"/>
    <property type="match status" value="1"/>
</dbReference>
<dbReference type="PROSITE" id="PS50062">
    <property type="entry name" value="BCL2_FAMILY"/>
    <property type="match status" value="1"/>
</dbReference>
<proteinExistence type="predicted"/>
<dbReference type="AlphaFoldDB" id="A0AAJ7T9P4"/>
<feature type="region of interest" description="Disordered" evidence="3">
    <location>
        <begin position="365"/>
        <end position="403"/>
    </location>
</feature>
<dbReference type="RefSeq" id="XP_032813926.1">
    <property type="nucleotide sequence ID" value="XM_032958035.1"/>
</dbReference>
<dbReference type="GO" id="GO:2001236">
    <property type="term" value="P:regulation of extrinsic apoptotic signaling pathway"/>
    <property type="evidence" value="ECO:0007669"/>
    <property type="project" value="TreeGrafter"/>
</dbReference>
<keyword evidence="2" id="KW-0053">Apoptosis</keyword>
<accession>A0AAJ7T9P4</accession>
<dbReference type="PANTHER" id="PTHR14965:SF7">
    <property type="match status" value="1"/>
</dbReference>
<reference evidence="5" key="1">
    <citation type="submission" date="2025-08" db="UniProtKB">
        <authorList>
            <consortium name="RefSeq"/>
        </authorList>
    </citation>
    <scope>IDENTIFICATION</scope>
    <source>
        <tissue evidence="5">Sperm</tissue>
    </source>
</reference>
<feature type="region of interest" description="Disordered" evidence="3">
    <location>
        <begin position="129"/>
        <end position="222"/>
    </location>
</feature>
<dbReference type="PANTHER" id="PTHR14965">
    <property type="entry name" value="SI:CH73-248E21.1"/>
    <property type="match status" value="1"/>
</dbReference>
<dbReference type="GeneID" id="116944430"/>
<evidence type="ECO:0000256" key="1">
    <source>
        <dbReference type="ARBA" id="ARBA00022553"/>
    </source>
</evidence>
<feature type="region of interest" description="Disordered" evidence="3">
    <location>
        <begin position="263"/>
        <end position="349"/>
    </location>
</feature>
<dbReference type="Proteomes" id="UP001318040">
    <property type="component" value="Chromosome 21"/>
</dbReference>